<dbReference type="Proteomes" id="UP000814033">
    <property type="component" value="Unassembled WGS sequence"/>
</dbReference>
<organism evidence="1 2">
    <name type="scientific">Auriscalpium vulgare</name>
    <dbReference type="NCBI Taxonomy" id="40419"/>
    <lineage>
        <taxon>Eukaryota</taxon>
        <taxon>Fungi</taxon>
        <taxon>Dikarya</taxon>
        <taxon>Basidiomycota</taxon>
        <taxon>Agaricomycotina</taxon>
        <taxon>Agaricomycetes</taxon>
        <taxon>Russulales</taxon>
        <taxon>Auriscalpiaceae</taxon>
        <taxon>Auriscalpium</taxon>
    </lineage>
</organism>
<reference evidence="1" key="2">
    <citation type="journal article" date="2022" name="New Phytol.">
        <title>Evolutionary transition to the ectomycorrhizal habit in the genomes of a hyperdiverse lineage of mushroom-forming fungi.</title>
        <authorList>
            <person name="Looney B."/>
            <person name="Miyauchi S."/>
            <person name="Morin E."/>
            <person name="Drula E."/>
            <person name="Courty P.E."/>
            <person name="Kohler A."/>
            <person name="Kuo A."/>
            <person name="LaButti K."/>
            <person name="Pangilinan J."/>
            <person name="Lipzen A."/>
            <person name="Riley R."/>
            <person name="Andreopoulos W."/>
            <person name="He G."/>
            <person name="Johnson J."/>
            <person name="Nolan M."/>
            <person name="Tritt A."/>
            <person name="Barry K.W."/>
            <person name="Grigoriev I.V."/>
            <person name="Nagy L.G."/>
            <person name="Hibbett D."/>
            <person name="Henrissat B."/>
            <person name="Matheny P.B."/>
            <person name="Labbe J."/>
            <person name="Martin F.M."/>
        </authorList>
    </citation>
    <scope>NUCLEOTIDE SEQUENCE</scope>
    <source>
        <strain evidence="1">FP105234-sp</strain>
    </source>
</reference>
<evidence type="ECO:0000313" key="2">
    <source>
        <dbReference type="Proteomes" id="UP000814033"/>
    </source>
</evidence>
<evidence type="ECO:0000313" key="1">
    <source>
        <dbReference type="EMBL" id="KAI0050195.1"/>
    </source>
</evidence>
<name>A0ACB8S1H1_9AGAM</name>
<accession>A0ACB8S1H1</accession>
<protein>
    <submittedName>
        <fullName evidence="1">Uncharacterized protein</fullName>
    </submittedName>
</protein>
<proteinExistence type="predicted"/>
<keyword evidence="2" id="KW-1185">Reference proteome</keyword>
<reference evidence="1" key="1">
    <citation type="submission" date="2021-02" db="EMBL/GenBank/DDBJ databases">
        <authorList>
            <consortium name="DOE Joint Genome Institute"/>
            <person name="Ahrendt S."/>
            <person name="Looney B.P."/>
            <person name="Miyauchi S."/>
            <person name="Morin E."/>
            <person name="Drula E."/>
            <person name="Courty P.E."/>
            <person name="Chicoki N."/>
            <person name="Fauchery L."/>
            <person name="Kohler A."/>
            <person name="Kuo A."/>
            <person name="Labutti K."/>
            <person name="Pangilinan J."/>
            <person name="Lipzen A."/>
            <person name="Riley R."/>
            <person name="Andreopoulos W."/>
            <person name="He G."/>
            <person name="Johnson J."/>
            <person name="Barry K.W."/>
            <person name="Grigoriev I.V."/>
            <person name="Nagy L."/>
            <person name="Hibbett D."/>
            <person name="Henrissat B."/>
            <person name="Matheny P.B."/>
            <person name="Labbe J."/>
            <person name="Martin F."/>
        </authorList>
    </citation>
    <scope>NUCLEOTIDE SEQUENCE</scope>
    <source>
        <strain evidence="1">FP105234-sp</strain>
    </source>
</reference>
<dbReference type="EMBL" id="MU275864">
    <property type="protein sequence ID" value="KAI0050195.1"/>
    <property type="molecule type" value="Genomic_DNA"/>
</dbReference>
<gene>
    <name evidence="1" type="ORF">FA95DRAFT_1555896</name>
</gene>
<sequence length="136" mass="15823">MDHLTPEFDPKITRGATKLQYGILITGAAVVKLTQANNLLTAADLEDRDDPTEPVDYQTCRVPLIKYLRKKTGAYLYLRNAFSRVDTLLVITLYDNYSMERERYEDANEKRVIEIVQEITGIKDIPRWHYDFSCNF</sequence>
<comment type="caution">
    <text evidence="1">The sequence shown here is derived from an EMBL/GenBank/DDBJ whole genome shotgun (WGS) entry which is preliminary data.</text>
</comment>